<dbReference type="SUPFAM" id="SSF50998">
    <property type="entry name" value="Quinoprotein alcohol dehydrogenase-like"/>
    <property type="match status" value="1"/>
</dbReference>
<organism evidence="1 2">
    <name type="scientific">Terrimonas ginsenosidimutans</name>
    <dbReference type="NCBI Taxonomy" id="2908004"/>
    <lineage>
        <taxon>Bacteria</taxon>
        <taxon>Pseudomonadati</taxon>
        <taxon>Bacteroidota</taxon>
        <taxon>Chitinophagia</taxon>
        <taxon>Chitinophagales</taxon>
        <taxon>Chitinophagaceae</taxon>
        <taxon>Terrimonas</taxon>
    </lineage>
</organism>
<dbReference type="SUPFAM" id="SSF63829">
    <property type="entry name" value="Calcium-dependent phosphotriesterase"/>
    <property type="match status" value="1"/>
</dbReference>
<dbReference type="Gene3D" id="2.130.10.10">
    <property type="entry name" value="YVTN repeat-like/Quinoprotein amine dehydrogenase"/>
    <property type="match status" value="1"/>
</dbReference>
<dbReference type="PANTHER" id="PTHR42754:SF1">
    <property type="entry name" value="LIPOPROTEIN"/>
    <property type="match status" value="1"/>
</dbReference>
<dbReference type="RefSeq" id="WP_237870422.1">
    <property type="nucleotide sequence ID" value="NZ_JAKLTR010000004.1"/>
</dbReference>
<dbReference type="Proteomes" id="UP001165367">
    <property type="component" value="Unassembled WGS sequence"/>
</dbReference>
<accession>A0ABS9KPF2</accession>
<gene>
    <name evidence="1" type="ORF">LZZ85_07965</name>
</gene>
<dbReference type="InterPro" id="IPR011047">
    <property type="entry name" value="Quinoprotein_ADH-like_sf"/>
</dbReference>
<name>A0ABS9KPF2_9BACT</name>
<reference evidence="1" key="1">
    <citation type="submission" date="2022-01" db="EMBL/GenBank/DDBJ databases">
        <authorList>
            <person name="Jo J.-H."/>
            <person name="Im W.-T."/>
        </authorList>
    </citation>
    <scope>NUCLEOTIDE SEQUENCE</scope>
    <source>
        <strain evidence="1">NA20</strain>
    </source>
</reference>
<sequence>MMSRITATMVLMITYCSSIDAQQGFYKVFQEKDYHNLADMIVVNENHFAFITSDFFYRIDGASNIILKKAIKHGSSSSSESVICDGEGNFWIALIAFDSQIRPSKVLYKLSPNGQVLKIIDFGLSNSAENLKLVNSSNNTFFLTYKDRGQSGNAAVRALLLDKSGNTIWNKQITDTIYNRYTVKKGANNTVDVYYELKNDRKGQIATIDATGDISVKNIDLIDPVDSDYYTSDFVRANDGIVFCGLDNKAHPLLPDGLIYKTDNSGNVLWQKTLNIKLSDHFYNIEAVADGYIILSISGYQTVASDSEGDIVMIKIDKQGNQLWAKAFGGAKMDYARQLRIYGQLIAFAGQSSYPSSSVSVPFVCKTDLNGDIPSDLPFEPVPVAKMKPIETPSLTYASTMCQSAPGPNESIISGGNFIKTEDDFTYPFVTRSDNNAKQLWYKQLADHPATLKVLKQVRPNEYIAVTEMKDIFANLYDVYKFDETGKIAWTKQVGASAIRDVIATRDGGIILTGTLDISFINFETILIKLDASGNEQWNKKIGDLREWEAGRKIIETPEQDFLIVGSSQPEFNIVSSVYLLKIDRQGNKLWSKTFPEGISTDHGYDVIITSDQGYLLAGSSNKQPFTNKDLLLIRTDKNGNQLWRKAYDLHLMDEGFQLMNSSDGGFLVLGTTAEPQAGPLEKYVYVMKTDANGRNEGVRHYGKRGSQTMNPSMTVLSSGDTVITGTMQDGYGGERLFMTPLEEFTPGSQPESIAINLFPNPSVGSSSLVINTVETGDITIALYDQEGRLIKQISRKKTGLLFKEELSAPSLATGTYFVSVWFNGKRENIKWLIIK</sequence>
<proteinExistence type="predicted"/>
<dbReference type="InterPro" id="IPR015943">
    <property type="entry name" value="WD40/YVTN_repeat-like_dom_sf"/>
</dbReference>
<dbReference type="PANTHER" id="PTHR42754">
    <property type="entry name" value="ENDOGLUCANASE"/>
    <property type="match status" value="1"/>
</dbReference>
<keyword evidence="2" id="KW-1185">Reference proteome</keyword>
<evidence type="ECO:0000313" key="2">
    <source>
        <dbReference type="Proteomes" id="UP001165367"/>
    </source>
</evidence>
<evidence type="ECO:0000313" key="1">
    <source>
        <dbReference type="EMBL" id="MCG2614213.1"/>
    </source>
</evidence>
<dbReference type="EMBL" id="JAKLTR010000004">
    <property type="protein sequence ID" value="MCG2614213.1"/>
    <property type="molecule type" value="Genomic_DNA"/>
</dbReference>
<comment type="caution">
    <text evidence="1">The sequence shown here is derived from an EMBL/GenBank/DDBJ whole genome shotgun (WGS) entry which is preliminary data.</text>
</comment>
<dbReference type="NCBIfam" id="TIGR04183">
    <property type="entry name" value="Por_Secre_tail"/>
    <property type="match status" value="1"/>
</dbReference>
<dbReference type="InterPro" id="IPR026444">
    <property type="entry name" value="Secre_tail"/>
</dbReference>
<protein>
    <submittedName>
        <fullName evidence="1">T9SS type A sorting domain-containing protein</fullName>
    </submittedName>
</protein>